<accession>X1H0U4</accession>
<evidence type="ECO:0000313" key="1">
    <source>
        <dbReference type="EMBL" id="GAH63027.1"/>
    </source>
</evidence>
<organism evidence="1">
    <name type="scientific">marine sediment metagenome</name>
    <dbReference type="NCBI Taxonomy" id="412755"/>
    <lineage>
        <taxon>unclassified sequences</taxon>
        <taxon>metagenomes</taxon>
        <taxon>ecological metagenomes</taxon>
    </lineage>
</organism>
<comment type="caution">
    <text evidence="1">The sequence shown here is derived from an EMBL/GenBank/DDBJ whole genome shotgun (WGS) entry which is preliminary data.</text>
</comment>
<proteinExistence type="predicted"/>
<name>X1H0U4_9ZZZZ</name>
<reference evidence="1" key="1">
    <citation type="journal article" date="2014" name="Front. Microbiol.">
        <title>High frequency of phylogenetically diverse reductive dehalogenase-homologous genes in deep subseafloor sedimentary metagenomes.</title>
        <authorList>
            <person name="Kawai M."/>
            <person name="Futagami T."/>
            <person name="Toyoda A."/>
            <person name="Takaki Y."/>
            <person name="Nishi S."/>
            <person name="Hori S."/>
            <person name="Arai W."/>
            <person name="Tsubouchi T."/>
            <person name="Morono Y."/>
            <person name="Uchiyama I."/>
            <person name="Ito T."/>
            <person name="Fujiyama A."/>
            <person name="Inagaki F."/>
            <person name="Takami H."/>
        </authorList>
    </citation>
    <scope>NUCLEOTIDE SEQUENCE</scope>
    <source>
        <strain evidence="1">Expedition CK06-06</strain>
    </source>
</reference>
<sequence>ISSKMDLALTGEILIGEAFSLNTDTVEKDVPPFNI</sequence>
<feature type="non-terminal residue" evidence="1">
    <location>
        <position position="1"/>
    </location>
</feature>
<dbReference type="AlphaFoldDB" id="X1H0U4"/>
<protein>
    <submittedName>
        <fullName evidence="1">Uncharacterized protein</fullName>
    </submittedName>
</protein>
<gene>
    <name evidence="1" type="ORF">S03H2_46301</name>
</gene>
<dbReference type="EMBL" id="BARU01029060">
    <property type="protein sequence ID" value="GAH63027.1"/>
    <property type="molecule type" value="Genomic_DNA"/>
</dbReference>